<dbReference type="InterPro" id="IPR017853">
    <property type="entry name" value="GH"/>
</dbReference>
<evidence type="ECO:0000259" key="9">
    <source>
        <dbReference type="Pfam" id="PF13472"/>
    </source>
</evidence>
<dbReference type="Proteomes" id="UP000426027">
    <property type="component" value="Chromosome"/>
</dbReference>
<dbReference type="AlphaFoldDB" id="A0A6I6GB85"/>
<keyword evidence="11" id="KW-1185">Reference proteome</keyword>
<dbReference type="Pfam" id="PF02838">
    <property type="entry name" value="Glyco_hydro_20b"/>
    <property type="match status" value="1"/>
</dbReference>
<evidence type="ECO:0000256" key="1">
    <source>
        <dbReference type="ARBA" id="ARBA00001231"/>
    </source>
</evidence>
<evidence type="ECO:0000259" key="7">
    <source>
        <dbReference type="Pfam" id="PF00728"/>
    </source>
</evidence>
<feature type="chain" id="PRO_5026071357" description="beta-N-acetylhexosaminidase" evidence="6">
    <location>
        <begin position="20"/>
        <end position="854"/>
    </location>
</feature>
<evidence type="ECO:0000256" key="4">
    <source>
        <dbReference type="ARBA" id="ARBA00022801"/>
    </source>
</evidence>
<proteinExistence type="inferred from homology"/>
<feature type="domain" description="Beta-hexosaminidase bacterial type N-terminal" evidence="8">
    <location>
        <begin position="230"/>
        <end position="351"/>
    </location>
</feature>
<evidence type="ECO:0000313" key="11">
    <source>
        <dbReference type="Proteomes" id="UP000426027"/>
    </source>
</evidence>
<evidence type="ECO:0000256" key="5">
    <source>
        <dbReference type="ARBA" id="ARBA00023295"/>
    </source>
</evidence>
<organism evidence="10 11">
    <name type="scientific">Phnomibacter ginsenosidimutans</name>
    <dbReference type="NCBI Taxonomy" id="2676868"/>
    <lineage>
        <taxon>Bacteria</taxon>
        <taxon>Pseudomonadati</taxon>
        <taxon>Bacteroidota</taxon>
        <taxon>Chitinophagia</taxon>
        <taxon>Chitinophagales</taxon>
        <taxon>Chitinophagaceae</taxon>
        <taxon>Phnomibacter</taxon>
    </lineage>
</organism>
<dbReference type="GO" id="GO:0016788">
    <property type="term" value="F:hydrolase activity, acting on ester bonds"/>
    <property type="evidence" value="ECO:0007669"/>
    <property type="project" value="UniProtKB-ARBA"/>
</dbReference>
<feature type="signal peptide" evidence="6">
    <location>
        <begin position="1"/>
        <end position="19"/>
    </location>
</feature>
<evidence type="ECO:0000256" key="3">
    <source>
        <dbReference type="ARBA" id="ARBA00012663"/>
    </source>
</evidence>
<reference evidence="10 11" key="1">
    <citation type="submission" date="2019-11" db="EMBL/GenBank/DDBJ databases">
        <authorList>
            <person name="Im W.T."/>
        </authorList>
    </citation>
    <scope>NUCLEOTIDE SEQUENCE [LARGE SCALE GENOMIC DNA]</scope>
    <source>
        <strain evidence="10 11">SB-02</strain>
    </source>
</reference>
<gene>
    <name evidence="10" type="ORF">GLV81_17580</name>
</gene>
<dbReference type="KEGG" id="fls:GLV81_17580"/>
<dbReference type="InterPro" id="IPR015883">
    <property type="entry name" value="Glyco_hydro_20_cat"/>
</dbReference>
<dbReference type="InterPro" id="IPR015882">
    <property type="entry name" value="HEX_bac_N"/>
</dbReference>
<protein>
    <recommendedName>
        <fullName evidence="3">beta-N-acetylhexosaminidase</fullName>
        <ecNumber evidence="3">3.2.1.52</ecNumber>
    </recommendedName>
</protein>
<name>A0A6I6GB85_9BACT</name>
<keyword evidence="6" id="KW-0732">Signal</keyword>
<dbReference type="InterPro" id="IPR025705">
    <property type="entry name" value="Beta_hexosaminidase_sua/sub"/>
</dbReference>
<dbReference type="SUPFAM" id="SSF55545">
    <property type="entry name" value="beta-N-acetylhexosaminidase-like domain"/>
    <property type="match status" value="1"/>
</dbReference>
<feature type="domain" description="SGNH hydrolase-type esterase" evidence="9">
    <location>
        <begin position="54"/>
        <end position="213"/>
    </location>
</feature>
<keyword evidence="5" id="KW-0326">Glycosidase</keyword>
<dbReference type="Gene3D" id="3.40.50.1110">
    <property type="entry name" value="SGNH hydrolase"/>
    <property type="match status" value="1"/>
</dbReference>
<dbReference type="InterPro" id="IPR029018">
    <property type="entry name" value="Hex-like_dom2"/>
</dbReference>
<dbReference type="EMBL" id="CP046566">
    <property type="protein sequence ID" value="QGW29684.1"/>
    <property type="molecule type" value="Genomic_DNA"/>
</dbReference>
<evidence type="ECO:0000256" key="6">
    <source>
        <dbReference type="SAM" id="SignalP"/>
    </source>
</evidence>
<evidence type="ECO:0000256" key="2">
    <source>
        <dbReference type="ARBA" id="ARBA00006285"/>
    </source>
</evidence>
<dbReference type="RefSeq" id="WP_157480123.1">
    <property type="nucleotide sequence ID" value="NZ_CP046566.1"/>
</dbReference>
<dbReference type="Pfam" id="PF00728">
    <property type="entry name" value="Glyco_hydro_20"/>
    <property type="match status" value="1"/>
</dbReference>
<dbReference type="PANTHER" id="PTHR22600:SF57">
    <property type="entry name" value="BETA-N-ACETYLHEXOSAMINIDASE"/>
    <property type="match status" value="1"/>
</dbReference>
<keyword evidence="4 10" id="KW-0378">Hydrolase</keyword>
<dbReference type="Pfam" id="PF13472">
    <property type="entry name" value="Lipase_GDSL_2"/>
    <property type="match status" value="1"/>
</dbReference>
<dbReference type="InterPro" id="IPR036514">
    <property type="entry name" value="SGNH_hydro_sf"/>
</dbReference>
<dbReference type="GO" id="GO:0030203">
    <property type="term" value="P:glycosaminoglycan metabolic process"/>
    <property type="evidence" value="ECO:0007669"/>
    <property type="project" value="TreeGrafter"/>
</dbReference>
<sequence>MKQWIITCCCVWMMGLAQAQTVLPQYPDSLFNTYYHQRNSLFAALPLQRNDIVFVGNSITDGNEWAELFSDPRIKNRGISGDVSAGVLHRLPQMVQYKPAKIVLMIGVNDLARGVSADSLLCNIFLIADYVHEQSPSTKLIVQSILPVNAAFGKFGGHTSKAAIIKTVNAQLESQAAKHQYVFADLYTGFLNANGDMQENYTNDGLHLMGEGYLLWKHLIYPYVYDLPLQPALIPMPQQVQWQAGRFPLYKCRNVVVANDSLLPEAKLLQQWLPHQQLHIGKQKQNEPAIELQLDASINAAISPEKYALTVTTHKIILKAATRHGLFNGLQTLHQLMRDGVMIPAVSIQDWPAFPVRGFMVDVGRNFQSMYQLKAQVDVMAAYKLNVFHFHLTEDIAWRLQSRRYPQLTAPQHMQRNAGEYYSVADMQELIAYCKERHITLIPEIDMPGHSAAFERAMGVIMQSDSGMAICKNILREFCETHDVPAIHIGGDEVKITNQSFLPEMVALLKSLGKQVWAWDPGGNVPKGTYMQMWNGNTKVKAGYPAVDSRHLYLNHFDPLDGVVTTYYHQICDVDTATADARGAILCNWPDRRVSVEADLIRMNAVYPVMLTFAERTWQGKGWRNFTTALAAKGTPQHTAFAAFEQRLLAHQQQYFQQQSFPYWPQANIEWTLIGPYKNAGKLQQSFAPEQPAFWDTVKLQQYPTVTGGTIWLRHFWHPMIPSHLAKPTDSTTWYAVRKIWSNEAGMADAWIGFNDLSRSTATHSLPAGAWDDKGSEVWVNGQRIAPPQWQRAGQQGHLEIPYTDEGYAYRPPTKIFFQKGWNTVLIKAPVGSFRADWQQPVKWMFTFLTANTQ</sequence>
<comment type="similarity">
    <text evidence="2">Belongs to the glycosyl hydrolase 20 family.</text>
</comment>
<dbReference type="PANTHER" id="PTHR22600">
    <property type="entry name" value="BETA-HEXOSAMINIDASE"/>
    <property type="match status" value="1"/>
</dbReference>
<dbReference type="EC" id="3.2.1.52" evidence="3"/>
<dbReference type="SUPFAM" id="SSF52266">
    <property type="entry name" value="SGNH hydrolase"/>
    <property type="match status" value="1"/>
</dbReference>
<evidence type="ECO:0000313" key="10">
    <source>
        <dbReference type="EMBL" id="QGW29684.1"/>
    </source>
</evidence>
<dbReference type="PRINTS" id="PR00738">
    <property type="entry name" value="GLHYDRLASE20"/>
</dbReference>
<feature type="domain" description="Glycoside hydrolase family 20 catalytic" evidence="7">
    <location>
        <begin position="354"/>
        <end position="460"/>
    </location>
</feature>
<accession>A0A6I6GB85</accession>
<evidence type="ECO:0000259" key="8">
    <source>
        <dbReference type="Pfam" id="PF02838"/>
    </source>
</evidence>
<dbReference type="GO" id="GO:0004563">
    <property type="term" value="F:beta-N-acetylhexosaminidase activity"/>
    <property type="evidence" value="ECO:0007669"/>
    <property type="project" value="UniProtKB-EC"/>
</dbReference>
<dbReference type="Gene3D" id="3.20.20.80">
    <property type="entry name" value="Glycosidases"/>
    <property type="match status" value="1"/>
</dbReference>
<dbReference type="SUPFAM" id="SSF51445">
    <property type="entry name" value="(Trans)glycosidases"/>
    <property type="match status" value="1"/>
</dbReference>
<comment type="catalytic activity">
    <reaction evidence="1">
        <text>Hydrolysis of terminal non-reducing N-acetyl-D-hexosamine residues in N-acetyl-beta-D-hexosaminides.</text>
        <dbReference type="EC" id="3.2.1.52"/>
    </reaction>
</comment>
<dbReference type="GO" id="GO:0016020">
    <property type="term" value="C:membrane"/>
    <property type="evidence" value="ECO:0007669"/>
    <property type="project" value="TreeGrafter"/>
</dbReference>
<dbReference type="GO" id="GO:0005975">
    <property type="term" value="P:carbohydrate metabolic process"/>
    <property type="evidence" value="ECO:0007669"/>
    <property type="project" value="InterPro"/>
</dbReference>
<dbReference type="InterPro" id="IPR013830">
    <property type="entry name" value="SGNH_hydro"/>
</dbReference>
<dbReference type="Gene3D" id="3.30.379.10">
    <property type="entry name" value="Chitobiase/beta-hexosaminidase domain 2-like"/>
    <property type="match status" value="1"/>
</dbReference>